<feature type="transmembrane region" description="Helical" evidence="9">
    <location>
        <begin position="12"/>
        <end position="33"/>
    </location>
</feature>
<evidence type="ECO:0000256" key="1">
    <source>
        <dbReference type="ARBA" id="ARBA00004429"/>
    </source>
</evidence>
<evidence type="ECO:0000256" key="2">
    <source>
        <dbReference type="ARBA" id="ARBA00022448"/>
    </source>
</evidence>
<dbReference type="PANTHER" id="PTHR35011:SF5">
    <property type="entry name" value="SIALIC ACID TRAP TRANSPORTER SMALL PERMEASE PROTEIN SIAQ"/>
    <property type="match status" value="1"/>
</dbReference>
<keyword evidence="5 9" id="KW-0812">Transmembrane</keyword>
<keyword evidence="7 9" id="KW-0472">Membrane</keyword>
<feature type="transmembrane region" description="Helical" evidence="9">
    <location>
        <begin position="126"/>
        <end position="145"/>
    </location>
</feature>
<feature type="transmembrane region" description="Helical" evidence="9">
    <location>
        <begin position="39"/>
        <end position="63"/>
    </location>
</feature>
<keyword evidence="3" id="KW-1003">Cell membrane</keyword>
<evidence type="ECO:0000313" key="12">
    <source>
        <dbReference type="Proteomes" id="UP001595989"/>
    </source>
</evidence>
<feature type="transmembrane region" description="Helical" evidence="9">
    <location>
        <begin position="84"/>
        <end position="106"/>
    </location>
</feature>
<dbReference type="EMBL" id="JBHSFU010000004">
    <property type="protein sequence ID" value="MFC4557662.1"/>
    <property type="molecule type" value="Genomic_DNA"/>
</dbReference>
<keyword evidence="4" id="KW-0997">Cell inner membrane</keyword>
<comment type="caution">
    <text evidence="11">The sequence shown here is derived from an EMBL/GenBank/DDBJ whole genome shotgun (WGS) entry which is preliminary data.</text>
</comment>
<dbReference type="InterPro" id="IPR007387">
    <property type="entry name" value="TRAP_DctQ"/>
</dbReference>
<name>A0ABV9DFY4_9BACI</name>
<evidence type="ECO:0000256" key="7">
    <source>
        <dbReference type="ARBA" id="ARBA00023136"/>
    </source>
</evidence>
<reference evidence="12" key="1">
    <citation type="journal article" date="2019" name="Int. J. Syst. Evol. Microbiol.">
        <title>The Global Catalogue of Microorganisms (GCM) 10K type strain sequencing project: providing services to taxonomists for standard genome sequencing and annotation.</title>
        <authorList>
            <consortium name="The Broad Institute Genomics Platform"/>
            <consortium name="The Broad Institute Genome Sequencing Center for Infectious Disease"/>
            <person name="Wu L."/>
            <person name="Ma J."/>
        </authorList>
    </citation>
    <scope>NUCLEOTIDE SEQUENCE [LARGE SCALE GENOMIC DNA]</scope>
    <source>
        <strain evidence="12">CGMCC 4.7426</strain>
    </source>
</reference>
<evidence type="ECO:0000256" key="9">
    <source>
        <dbReference type="SAM" id="Phobius"/>
    </source>
</evidence>
<proteinExistence type="inferred from homology"/>
<feature type="domain" description="Tripartite ATP-independent periplasmic transporters DctQ component" evidence="10">
    <location>
        <begin position="24"/>
        <end position="151"/>
    </location>
</feature>
<accession>A0ABV9DFY4</accession>
<sequence length="161" mass="18697">MNRFIKMLEKIQLTLGILFLSLFFIVIVIQITTRHLGISVIWTTELATYSFIWAVFMGAAVMVNRREHFTFDYLQRKLKGKTLLILNIFNDLVLIVFNIALFIYGLEVVEGFWSYNWVALPQLKMGYVWISIPIMAGTMILYSISHLMKHVKSLKVGEVSE</sequence>
<protein>
    <submittedName>
        <fullName evidence="11">TRAP transporter small permease</fullName>
    </submittedName>
</protein>
<dbReference type="PANTHER" id="PTHR35011">
    <property type="entry name" value="2,3-DIKETO-L-GULONATE TRAP TRANSPORTER SMALL PERMEASE PROTEIN YIAM"/>
    <property type="match status" value="1"/>
</dbReference>
<gene>
    <name evidence="11" type="ORF">ACFO3D_05495</name>
</gene>
<organism evidence="11 12">
    <name type="scientific">Virgibacillus kekensis</name>
    <dbReference type="NCBI Taxonomy" id="202261"/>
    <lineage>
        <taxon>Bacteria</taxon>
        <taxon>Bacillati</taxon>
        <taxon>Bacillota</taxon>
        <taxon>Bacilli</taxon>
        <taxon>Bacillales</taxon>
        <taxon>Bacillaceae</taxon>
        <taxon>Virgibacillus</taxon>
    </lineage>
</organism>
<dbReference type="Pfam" id="PF04290">
    <property type="entry name" value="DctQ"/>
    <property type="match status" value="1"/>
</dbReference>
<evidence type="ECO:0000256" key="3">
    <source>
        <dbReference type="ARBA" id="ARBA00022475"/>
    </source>
</evidence>
<comment type="subcellular location">
    <subcellularLocation>
        <location evidence="1">Cell inner membrane</location>
        <topology evidence="1">Multi-pass membrane protein</topology>
    </subcellularLocation>
</comment>
<evidence type="ECO:0000256" key="6">
    <source>
        <dbReference type="ARBA" id="ARBA00022989"/>
    </source>
</evidence>
<evidence type="ECO:0000313" key="11">
    <source>
        <dbReference type="EMBL" id="MFC4557662.1"/>
    </source>
</evidence>
<dbReference type="InterPro" id="IPR055348">
    <property type="entry name" value="DctQ"/>
</dbReference>
<evidence type="ECO:0000256" key="4">
    <source>
        <dbReference type="ARBA" id="ARBA00022519"/>
    </source>
</evidence>
<evidence type="ECO:0000256" key="8">
    <source>
        <dbReference type="ARBA" id="ARBA00038436"/>
    </source>
</evidence>
<evidence type="ECO:0000256" key="5">
    <source>
        <dbReference type="ARBA" id="ARBA00022692"/>
    </source>
</evidence>
<keyword evidence="2" id="KW-0813">Transport</keyword>
<keyword evidence="6 9" id="KW-1133">Transmembrane helix</keyword>
<dbReference type="RefSeq" id="WP_390293645.1">
    <property type="nucleotide sequence ID" value="NZ_JBHSFU010000004.1"/>
</dbReference>
<evidence type="ECO:0000259" key="10">
    <source>
        <dbReference type="Pfam" id="PF04290"/>
    </source>
</evidence>
<dbReference type="Proteomes" id="UP001595989">
    <property type="component" value="Unassembled WGS sequence"/>
</dbReference>
<comment type="similarity">
    <text evidence="8">Belongs to the TRAP transporter small permease family.</text>
</comment>
<keyword evidence="12" id="KW-1185">Reference proteome</keyword>